<protein>
    <submittedName>
        <fullName evidence="1">Uncharacterized protein</fullName>
    </submittedName>
</protein>
<dbReference type="AlphaFoldDB" id="A0A3B0RA76"/>
<dbReference type="EMBL" id="UOED01000044">
    <property type="protein sequence ID" value="VAV89202.1"/>
    <property type="molecule type" value="Genomic_DNA"/>
</dbReference>
<dbReference type="InterPro" id="IPR011990">
    <property type="entry name" value="TPR-like_helical_dom_sf"/>
</dbReference>
<sequence>MRTVHKIVFSLISLLFLGGCSVLKTQDPVYSATVITRADLLSGEALLGPKAKDMILPEDHVMQVNDTMRKYLNRYVPRKYGETTRVKVLAKMIFGQGALGMTYDASQTYTARDAFLKTEGNCLAFSYLFAALAREQGLKVSFQEVEIPPQWSSVGDELYYLSRHVNIRIHMREMRDLVIDIDRVNYKSHYRAWKISDDNAIALYYSNKGTDYLYDGDYENAFRYLVKGLNLAPYEAALWSNLGVLYRMKEMYGYAEKAYFIALKYDNSNQSALSNLSVLYDHMGEVEKSEYYFRLAKEHQMKNPYYRYHQAQEAFDMGDYGLALYHLKGALKRQNNEQKFYNLMAETYVQLGQGEKADQAWAKAKKLVSYP</sequence>
<name>A0A3B0RA76_9ZZZZ</name>
<dbReference type="SUPFAM" id="SSF48452">
    <property type="entry name" value="TPR-like"/>
    <property type="match status" value="1"/>
</dbReference>
<evidence type="ECO:0000313" key="1">
    <source>
        <dbReference type="EMBL" id="VAV89202.1"/>
    </source>
</evidence>
<dbReference type="InterPro" id="IPR019734">
    <property type="entry name" value="TPR_rpt"/>
</dbReference>
<dbReference type="PROSITE" id="PS51257">
    <property type="entry name" value="PROKAR_LIPOPROTEIN"/>
    <property type="match status" value="1"/>
</dbReference>
<dbReference type="SMART" id="SM00028">
    <property type="entry name" value="TPR"/>
    <property type="match status" value="5"/>
</dbReference>
<dbReference type="PROSITE" id="PS50005">
    <property type="entry name" value="TPR"/>
    <property type="match status" value="1"/>
</dbReference>
<accession>A0A3B0RA76</accession>
<gene>
    <name evidence="1" type="ORF">MNBD_ALPHA02-1211</name>
</gene>
<dbReference type="Gene3D" id="1.25.40.10">
    <property type="entry name" value="Tetratricopeptide repeat domain"/>
    <property type="match status" value="2"/>
</dbReference>
<organism evidence="1">
    <name type="scientific">hydrothermal vent metagenome</name>
    <dbReference type="NCBI Taxonomy" id="652676"/>
    <lineage>
        <taxon>unclassified sequences</taxon>
        <taxon>metagenomes</taxon>
        <taxon>ecological metagenomes</taxon>
    </lineage>
</organism>
<proteinExistence type="predicted"/>
<reference evidence="1" key="1">
    <citation type="submission" date="2018-06" db="EMBL/GenBank/DDBJ databases">
        <authorList>
            <person name="Zhirakovskaya E."/>
        </authorList>
    </citation>
    <scope>NUCLEOTIDE SEQUENCE</scope>
</reference>